<dbReference type="AlphaFoldDB" id="A0A2S1LTY0"/>
<organism evidence="2 3">
    <name type="scientific">Flavobacterium kingsejongi</name>
    <dbReference type="NCBI Taxonomy" id="1678728"/>
    <lineage>
        <taxon>Bacteria</taxon>
        <taxon>Pseudomonadati</taxon>
        <taxon>Bacteroidota</taxon>
        <taxon>Flavobacteriia</taxon>
        <taxon>Flavobacteriales</taxon>
        <taxon>Flavobacteriaceae</taxon>
        <taxon>Flavobacterium</taxon>
    </lineage>
</organism>
<dbReference type="KEGG" id="fki:FK004_00200"/>
<feature type="transmembrane region" description="Helical" evidence="1">
    <location>
        <begin position="16"/>
        <end position="34"/>
    </location>
</feature>
<dbReference type="PANTHER" id="PTHR21180">
    <property type="entry name" value="ENDONUCLEASE/EXONUCLEASE/PHOSPHATASE FAMILY DOMAIN-CONTAINING PROTEIN 1"/>
    <property type="match status" value="1"/>
</dbReference>
<keyword evidence="1" id="KW-1133">Transmembrane helix</keyword>
<dbReference type="Gene3D" id="1.10.150.320">
    <property type="entry name" value="Photosystem II 12 kDa extrinsic protein"/>
    <property type="match status" value="2"/>
</dbReference>
<dbReference type="Pfam" id="PF12836">
    <property type="entry name" value="HHH_3"/>
    <property type="match status" value="2"/>
</dbReference>
<dbReference type="OrthoDB" id="981124at2"/>
<evidence type="ECO:0008006" key="4">
    <source>
        <dbReference type="Google" id="ProtNLM"/>
    </source>
</evidence>
<evidence type="ECO:0000256" key="1">
    <source>
        <dbReference type="SAM" id="Phobius"/>
    </source>
</evidence>
<name>A0A2S1LTY0_9FLAO</name>
<reference evidence="2 3" key="1">
    <citation type="submission" date="2017-04" db="EMBL/GenBank/DDBJ databases">
        <title>Complete genome sequence of Flavobacterium kingsejong AJ004.</title>
        <authorList>
            <person name="Lee P.C."/>
        </authorList>
    </citation>
    <scope>NUCLEOTIDE SEQUENCE [LARGE SCALE GENOMIC DNA]</scope>
    <source>
        <strain evidence="2 3">AJ004</strain>
    </source>
</reference>
<dbReference type="RefSeq" id="WP_108738691.1">
    <property type="nucleotide sequence ID" value="NZ_CP020919.1"/>
</dbReference>
<dbReference type="InterPro" id="IPR051675">
    <property type="entry name" value="Endo/Exo/Phosphatase_dom_1"/>
</dbReference>
<dbReference type="PANTHER" id="PTHR21180:SF32">
    <property type="entry name" value="ENDONUCLEASE_EXONUCLEASE_PHOSPHATASE FAMILY DOMAIN-CONTAINING PROTEIN 1"/>
    <property type="match status" value="1"/>
</dbReference>
<accession>A0A2S1LTY0</accession>
<evidence type="ECO:0000313" key="3">
    <source>
        <dbReference type="Proteomes" id="UP000244677"/>
    </source>
</evidence>
<keyword evidence="3" id="KW-1185">Reference proteome</keyword>
<proteinExistence type="predicted"/>
<sequence>MTTKYMYLKYTRQQRSGILLFFTVIIALQFGYFFSDTTFKEAPDAEQEQWLALQPGIEQQKIEKAKIKAAILPFNPNYISDFKGYQLGMTPAEIDRLLDYRKTGRYVNSPEEFQQLTQISDSLLQQITPLFKFPDWRKNKKKASFSVVPKKDHPVFSMVDINTATQEELMGVKGIGPALSKRILEQKEVLGAFAMLEQLEGIRGLSAEVIRELGKHFKVMAGPPLRKININTASLKELALFPYFSYPLSKEIVTFRSMNNGILNIEDLTKINGFPVEKLNYIALYLEF</sequence>
<keyword evidence="1" id="KW-0472">Membrane</keyword>
<dbReference type="InterPro" id="IPR010994">
    <property type="entry name" value="RuvA_2-like"/>
</dbReference>
<dbReference type="SUPFAM" id="SSF47781">
    <property type="entry name" value="RuvA domain 2-like"/>
    <property type="match status" value="2"/>
</dbReference>
<gene>
    <name evidence="2" type="ORF">FK004_00200</name>
</gene>
<evidence type="ECO:0000313" key="2">
    <source>
        <dbReference type="EMBL" id="AWG27210.1"/>
    </source>
</evidence>
<dbReference type="Proteomes" id="UP000244677">
    <property type="component" value="Chromosome"/>
</dbReference>
<dbReference type="EMBL" id="CP020919">
    <property type="protein sequence ID" value="AWG27210.1"/>
    <property type="molecule type" value="Genomic_DNA"/>
</dbReference>
<keyword evidence="1" id="KW-0812">Transmembrane</keyword>
<protein>
    <recommendedName>
        <fullName evidence="4">Competence protein ComEA</fullName>
    </recommendedName>
</protein>